<dbReference type="EMBL" id="JBHSIV010000003">
    <property type="protein sequence ID" value="MFC5061466.1"/>
    <property type="molecule type" value="Genomic_DNA"/>
</dbReference>
<protein>
    <submittedName>
        <fullName evidence="1">DUF397 domain-containing protein</fullName>
    </submittedName>
</protein>
<sequence length="55" mass="5807">METARHPDGGLLVRARGDVDGPVLHYTRAEADAFVRGVRDGEFDDLAGPAGAELS</sequence>
<accession>A0ABV9YLW2</accession>
<proteinExistence type="predicted"/>
<gene>
    <name evidence="1" type="ORF">ACFPBZ_04555</name>
</gene>
<evidence type="ECO:0000313" key="1">
    <source>
        <dbReference type="EMBL" id="MFC5061466.1"/>
    </source>
</evidence>
<keyword evidence="2" id="KW-1185">Reference proteome</keyword>
<dbReference type="RefSeq" id="WP_378034809.1">
    <property type="nucleotide sequence ID" value="NZ_JBHSIV010000003.1"/>
</dbReference>
<evidence type="ECO:0000313" key="2">
    <source>
        <dbReference type="Proteomes" id="UP001595947"/>
    </source>
</evidence>
<dbReference type="Proteomes" id="UP001595947">
    <property type="component" value="Unassembled WGS sequence"/>
</dbReference>
<organism evidence="1 2">
    <name type="scientific">Actinomycetospora atypica</name>
    <dbReference type="NCBI Taxonomy" id="1290095"/>
    <lineage>
        <taxon>Bacteria</taxon>
        <taxon>Bacillati</taxon>
        <taxon>Actinomycetota</taxon>
        <taxon>Actinomycetes</taxon>
        <taxon>Pseudonocardiales</taxon>
        <taxon>Pseudonocardiaceae</taxon>
        <taxon>Actinomycetospora</taxon>
    </lineage>
</organism>
<name>A0ABV9YLW2_9PSEU</name>
<reference evidence="2" key="1">
    <citation type="journal article" date="2019" name="Int. J. Syst. Evol. Microbiol.">
        <title>The Global Catalogue of Microorganisms (GCM) 10K type strain sequencing project: providing services to taxonomists for standard genome sequencing and annotation.</title>
        <authorList>
            <consortium name="The Broad Institute Genomics Platform"/>
            <consortium name="The Broad Institute Genome Sequencing Center for Infectious Disease"/>
            <person name="Wu L."/>
            <person name="Ma J."/>
        </authorList>
    </citation>
    <scope>NUCLEOTIDE SEQUENCE [LARGE SCALE GENOMIC DNA]</scope>
    <source>
        <strain evidence="2">CGMCC 4.7093</strain>
    </source>
</reference>
<comment type="caution">
    <text evidence="1">The sequence shown here is derived from an EMBL/GenBank/DDBJ whole genome shotgun (WGS) entry which is preliminary data.</text>
</comment>